<keyword evidence="4 7" id="KW-1133">Transmembrane helix</keyword>
<evidence type="ECO:0000256" key="6">
    <source>
        <dbReference type="SAM" id="MobiDB-lite"/>
    </source>
</evidence>
<sequence>MPTFVVGGFLVSAAVVAYNVATVSFRQRLCPPELLGRMNASARFLVWGTIPVGAFLGGALAGAIGTTATLWVAAAFGLLAFVPVCTPKLWRLRQLSEPEQFTPDASTTSAPGPAAPASSAPIGTTGGNDAPAPTAGTTAPGPMLTTEPATARVTGTGSSATADGTGEQPPGR</sequence>
<dbReference type="RefSeq" id="WP_154770497.1">
    <property type="nucleotide sequence ID" value="NZ_WLYK01000009.1"/>
</dbReference>
<feature type="compositionally biased region" description="Low complexity" evidence="6">
    <location>
        <begin position="154"/>
        <end position="166"/>
    </location>
</feature>
<dbReference type="PANTHER" id="PTHR23513">
    <property type="entry name" value="INTEGRAL MEMBRANE EFFLUX PROTEIN-RELATED"/>
    <property type="match status" value="1"/>
</dbReference>
<evidence type="ECO:0000313" key="9">
    <source>
        <dbReference type="Proteomes" id="UP000460221"/>
    </source>
</evidence>
<evidence type="ECO:0000256" key="1">
    <source>
        <dbReference type="ARBA" id="ARBA00004651"/>
    </source>
</evidence>
<keyword evidence="5 7" id="KW-0472">Membrane</keyword>
<dbReference type="EMBL" id="WLYK01000009">
    <property type="protein sequence ID" value="MTD16542.1"/>
    <property type="molecule type" value="Genomic_DNA"/>
</dbReference>
<proteinExistence type="predicted"/>
<evidence type="ECO:0000256" key="5">
    <source>
        <dbReference type="ARBA" id="ARBA00023136"/>
    </source>
</evidence>
<dbReference type="Gene3D" id="1.20.1250.20">
    <property type="entry name" value="MFS general substrate transporter like domains"/>
    <property type="match status" value="1"/>
</dbReference>
<name>A0A7K1FQW4_9ACTN</name>
<evidence type="ECO:0000256" key="2">
    <source>
        <dbReference type="ARBA" id="ARBA00022475"/>
    </source>
</evidence>
<feature type="compositionally biased region" description="Low complexity" evidence="6">
    <location>
        <begin position="105"/>
        <end position="142"/>
    </location>
</feature>
<accession>A0A7K1FQW4</accession>
<evidence type="ECO:0000256" key="7">
    <source>
        <dbReference type="SAM" id="Phobius"/>
    </source>
</evidence>
<protein>
    <recommendedName>
        <fullName evidence="10">MFS transporter</fullName>
    </recommendedName>
</protein>
<keyword evidence="9" id="KW-1185">Reference proteome</keyword>
<dbReference type="AlphaFoldDB" id="A0A7K1FQW4"/>
<dbReference type="InterPro" id="IPR036259">
    <property type="entry name" value="MFS_trans_sf"/>
</dbReference>
<dbReference type="Proteomes" id="UP000460221">
    <property type="component" value="Unassembled WGS sequence"/>
</dbReference>
<comment type="caution">
    <text evidence="8">The sequence shown here is derived from an EMBL/GenBank/DDBJ whole genome shotgun (WGS) entry which is preliminary data.</text>
</comment>
<evidence type="ECO:0000313" key="8">
    <source>
        <dbReference type="EMBL" id="MTD16542.1"/>
    </source>
</evidence>
<evidence type="ECO:0000256" key="4">
    <source>
        <dbReference type="ARBA" id="ARBA00022989"/>
    </source>
</evidence>
<feature type="transmembrane region" description="Helical" evidence="7">
    <location>
        <begin position="70"/>
        <end position="90"/>
    </location>
</feature>
<feature type="transmembrane region" description="Helical" evidence="7">
    <location>
        <begin position="44"/>
        <end position="64"/>
    </location>
</feature>
<keyword evidence="2" id="KW-1003">Cell membrane</keyword>
<dbReference type="SUPFAM" id="SSF103473">
    <property type="entry name" value="MFS general substrate transporter"/>
    <property type="match status" value="1"/>
</dbReference>
<evidence type="ECO:0008006" key="10">
    <source>
        <dbReference type="Google" id="ProtNLM"/>
    </source>
</evidence>
<organism evidence="8 9">
    <name type="scientific">Nakamurella alba</name>
    <dbReference type="NCBI Taxonomy" id="2665158"/>
    <lineage>
        <taxon>Bacteria</taxon>
        <taxon>Bacillati</taxon>
        <taxon>Actinomycetota</taxon>
        <taxon>Actinomycetes</taxon>
        <taxon>Nakamurellales</taxon>
        <taxon>Nakamurellaceae</taxon>
        <taxon>Nakamurella</taxon>
    </lineage>
</organism>
<reference evidence="8 9" key="1">
    <citation type="submission" date="2019-11" db="EMBL/GenBank/DDBJ databases">
        <authorList>
            <person name="Jiang L.-Q."/>
        </authorList>
    </citation>
    <scope>NUCLEOTIDE SEQUENCE [LARGE SCALE GENOMIC DNA]</scope>
    <source>
        <strain evidence="8 9">YIM 132087</strain>
    </source>
</reference>
<feature type="transmembrane region" description="Helical" evidence="7">
    <location>
        <begin position="6"/>
        <end position="23"/>
    </location>
</feature>
<feature type="region of interest" description="Disordered" evidence="6">
    <location>
        <begin position="99"/>
        <end position="172"/>
    </location>
</feature>
<evidence type="ECO:0000256" key="3">
    <source>
        <dbReference type="ARBA" id="ARBA00022692"/>
    </source>
</evidence>
<dbReference type="GO" id="GO:0005886">
    <property type="term" value="C:plasma membrane"/>
    <property type="evidence" value="ECO:0007669"/>
    <property type="project" value="UniProtKB-SubCell"/>
</dbReference>
<dbReference type="PANTHER" id="PTHR23513:SF6">
    <property type="entry name" value="MAJOR FACILITATOR SUPERFAMILY ASSOCIATED DOMAIN-CONTAINING PROTEIN"/>
    <property type="match status" value="1"/>
</dbReference>
<keyword evidence="3 7" id="KW-0812">Transmembrane</keyword>
<gene>
    <name evidence="8" type="ORF">GIS00_21630</name>
</gene>
<comment type="subcellular location">
    <subcellularLocation>
        <location evidence="1">Cell membrane</location>
        <topology evidence="1">Multi-pass membrane protein</topology>
    </subcellularLocation>
</comment>